<dbReference type="InterPro" id="IPR021924">
    <property type="entry name" value="DUF3537"/>
</dbReference>
<dbReference type="PANTHER" id="PTHR31963">
    <property type="entry name" value="RAS GUANINE NUCLEOTIDE EXCHANGE FACTOR K"/>
    <property type="match status" value="1"/>
</dbReference>
<feature type="transmembrane region" description="Helical" evidence="2">
    <location>
        <begin position="291"/>
        <end position="313"/>
    </location>
</feature>
<keyword evidence="2" id="KW-0472">Membrane</keyword>
<dbReference type="AlphaFoldDB" id="A0A1E5UXC3"/>
<feature type="transmembrane region" description="Helical" evidence="2">
    <location>
        <begin position="184"/>
        <end position="202"/>
    </location>
</feature>
<comment type="caution">
    <text evidence="3">The sequence shown here is derived from an EMBL/GenBank/DDBJ whole genome shotgun (WGS) entry which is preliminary data.</text>
</comment>
<feature type="compositionally biased region" description="Pro residues" evidence="1">
    <location>
        <begin position="12"/>
        <end position="37"/>
    </location>
</feature>
<reference evidence="3 4" key="1">
    <citation type="submission" date="2016-09" db="EMBL/GenBank/DDBJ databases">
        <title>The draft genome of Dichanthelium oligosanthes: A C3 panicoid grass species.</title>
        <authorList>
            <person name="Studer A.J."/>
            <person name="Schnable J.C."/>
            <person name="Brutnell T.P."/>
        </authorList>
    </citation>
    <scope>NUCLEOTIDE SEQUENCE [LARGE SCALE GENOMIC DNA]</scope>
    <source>
        <strain evidence="4">cv. Kellogg 1175</strain>
        <tissue evidence="3">Leaf</tissue>
    </source>
</reference>
<keyword evidence="2" id="KW-0812">Transmembrane</keyword>
<dbReference type="STRING" id="888268.A0A1E5UXC3"/>
<feature type="transmembrane region" description="Helical" evidence="2">
    <location>
        <begin position="430"/>
        <end position="448"/>
    </location>
</feature>
<name>A0A1E5UXC3_9POAL</name>
<accession>A0A1E5UXC3</accession>
<keyword evidence="4" id="KW-1185">Reference proteome</keyword>
<keyword evidence="2" id="KW-1133">Transmembrane helix</keyword>
<proteinExistence type="predicted"/>
<sequence length="487" mass="53201">MASTGDGLAGAPPSPARAPTSPPLPRPRPPPPPPPAPAGNLNHSQSHSAISSPLLQSAADADAPLSRWLRRLEAFLSAAGLAASTPMGVAAAASALAVVGLALPAASVALSPCRGRSHHACDDFEVEVFEVCVLLSQAAAAGVALACVSRKMAMYGIRKFLFVDPELGMRIRFQKEYVAKIQDFFRTLLWWILPCFVVKVTREFFRFSHIFQDSVWRACVMFFASIMSWMYLTTIILSSCMLFNLVCNLQVIHFDDYGKLLEQDADPLVYLKEHLKLRHNLSKISHRFRMFLLLLFLSVTASQFAILFKTTAYNGPINFTNGGDIAVSSVVQVVGLVLCLHAAAKISHRAQNISSIASRWHALATCSTDSTYVTTPNSSGNLVPFPAHLFLRDYSESDLESLESASLHGNSQGTAQLASYMSSYHKRESLVLYLLANPGGITIFGWIVDRTFLNTILMLELTLVLFVLSKTVVIPAKTLVHSYIGFP</sequence>
<feature type="transmembrane region" description="Helical" evidence="2">
    <location>
        <begin position="325"/>
        <end position="344"/>
    </location>
</feature>
<evidence type="ECO:0000256" key="2">
    <source>
        <dbReference type="SAM" id="Phobius"/>
    </source>
</evidence>
<evidence type="ECO:0000256" key="1">
    <source>
        <dbReference type="SAM" id="MobiDB-lite"/>
    </source>
</evidence>
<dbReference type="Proteomes" id="UP000095767">
    <property type="component" value="Unassembled WGS sequence"/>
</dbReference>
<dbReference type="PANTHER" id="PTHR31963:SF2">
    <property type="entry name" value="ZINC FINGER CONSTANS-LIKE PROTEIN (DUF3537)"/>
    <property type="match status" value="1"/>
</dbReference>
<dbReference type="Pfam" id="PF12056">
    <property type="entry name" value="DUF3537"/>
    <property type="match status" value="1"/>
</dbReference>
<protein>
    <submittedName>
        <fullName evidence="3">Uncharacterized protein</fullName>
    </submittedName>
</protein>
<dbReference type="OrthoDB" id="1897957at2759"/>
<feature type="transmembrane region" description="Helical" evidence="2">
    <location>
        <begin position="454"/>
        <end position="473"/>
    </location>
</feature>
<feature type="region of interest" description="Disordered" evidence="1">
    <location>
        <begin position="1"/>
        <end position="49"/>
    </location>
</feature>
<evidence type="ECO:0000313" key="3">
    <source>
        <dbReference type="EMBL" id="OEL17546.1"/>
    </source>
</evidence>
<evidence type="ECO:0000313" key="4">
    <source>
        <dbReference type="Proteomes" id="UP000095767"/>
    </source>
</evidence>
<organism evidence="3 4">
    <name type="scientific">Dichanthelium oligosanthes</name>
    <dbReference type="NCBI Taxonomy" id="888268"/>
    <lineage>
        <taxon>Eukaryota</taxon>
        <taxon>Viridiplantae</taxon>
        <taxon>Streptophyta</taxon>
        <taxon>Embryophyta</taxon>
        <taxon>Tracheophyta</taxon>
        <taxon>Spermatophyta</taxon>
        <taxon>Magnoliopsida</taxon>
        <taxon>Liliopsida</taxon>
        <taxon>Poales</taxon>
        <taxon>Poaceae</taxon>
        <taxon>PACMAD clade</taxon>
        <taxon>Panicoideae</taxon>
        <taxon>Panicodae</taxon>
        <taxon>Paniceae</taxon>
        <taxon>Dichantheliinae</taxon>
        <taxon>Dichanthelium</taxon>
    </lineage>
</organism>
<feature type="transmembrane region" description="Helical" evidence="2">
    <location>
        <begin position="75"/>
        <end position="108"/>
    </location>
</feature>
<gene>
    <name evidence="3" type="ORF">BAE44_0021434</name>
</gene>
<dbReference type="EMBL" id="LWDX02059701">
    <property type="protein sequence ID" value="OEL17546.1"/>
    <property type="molecule type" value="Genomic_DNA"/>
</dbReference>
<feature type="transmembrane region" description="Helical" evidence="2">
    <location>
        <begin position="128"/>
        <end position="148"/>
    </location>
</feature>